<evidence type="ECO:0000259" key="1">
    <source>
        <dbReference type="Pfam" id="PF02308"/>
    </source>
</evidence>
<dbReference type="RefSeq" id="WP_023661499.1">
    <property type="nucleotide sequence ID" value="NZ_CP010359.1"/>
</dbReference>
<name>A0A0B5K0T2_PSEDL</name>
<proteinExistence type="predicted"/>
<dbReference type="PANTHER" id="PTHR39084:SF1">
    <property type="entry name" value="DUF4010 DOMAIN-CONTAINING PROTEIN"/>
    <property type="match status" value="1"/>
</dbReference>
<comment type="caution">
    <text evidence="3">The sequence shown here is derived from an EMBL/GenBank/DDBJ whole genome shotgun (WGS) entry which is preliminary data.</text>
</comment>
<reference evidence="3 4" key="1">
    <citation type="submission" date="2017-09" db="EMBL/GenBank/DDBJ databases">
        <authorList>
            <person name="Ehlers B."/>
            <person name="Leendertz F.H."/>
        </authorList>
    </citation>
    <scope>NUCLEOTIDE SEQUENCE [LARGE SCALE GENOMIC DNA]</scope>
    <source>
        <strain evidence="3 4">DJ-1</strain>
    </source>
</reference>
<dbReference type="InterPro" id="IPR049177">
    <property type="entry name" value="MgtC_SapB_SrpB_YhiD_N"/>
</dbReference>
<sequence length="412" mass="42707">MLDAVNVGHGAIALGIGMLVGLERERKKGRNEDHAAAGLRTFAITALLGYVSMLLAGPVLVGVASLGLVLMLCMHYRKHADKDPEVTSEIALLLVLTLGALSLDEPELATAVGVVLTVLLALRRELHHFVLQQLSEEELRDGLMLLTVALVVLPLTPDRFMGPYGALNPRTICTLVVLLMTVGALGHIAMRLVGPRYGLPLSAIASGFASGTATIALLAHEARRQVTAVRPLAAAAVLSNLASIAQFALVLGIVDRHLLKPFVASIGLGTAGTVVYGTLLLAPWRSDQGTSTAHQGDGAFDLFTALIITVALTGIALFCAFLLHHLGHNGVSIAAFISGLADAHVATASVASLVVAGRLGVDGLVVPGLLALTGNTLTKCILSLGSGGCSFGRYLVPGQLVILGAMWLGLLI</sequence>
<dbReference type="EMBL" id="NTME01000011">
    <property type="protein sequence ID" value="PBJ94943.1"/>
    <property type="molecule type" value="Genomic_DNA"/>
</dbReference>
<evidence type="ECO:0000259" key="2">
    <source>
        <dbReference type="Pfam" id="PF13194"/>
    </source>
</evidence>
<evidence type="ECO:0000313" key="4">
    <source>
        <dbReference type="Proteomes" id="UP000218102"/>
    </source>
</evidence>
<dbReference type="Pfam" id="PF13194">
    <property type="entry name" value="DUF4010"/>
    <property type="match status" value="1"/>
</dbReference>
<accession>A0A0B5K0T2</accession>
<dbReference type="InterPro" id="IPR025105">
    <property type="entry name" value="DUF4010"/>
</dbReference>
<protein>
    <submittedName>
        <fullName evidence="3">Uncharacterized protein</fullName>
    </submittedName>
</protein>
<dbReference type="KEGG" id="ppj:RK21_02490"/>
<evidence type="ECO:0000313" key="3">
    <source>
        <dbReference type="EMBL" id="PBJ94943.1"/>
    </source>
</evidence>
<feature type="domain" description="MgtC/SapB/SrpB/YhiD N-terminal" evidence="1">
    <location>
        <begin position="12"/>
        <end position="128"/>
    </location>
</feature>
<feature type="domain" description="DUF4010" evidence="2">
    <location>
        <begin position="177"/>
        <end position="386"/>
    </location>
</feature>
<dbReference type="AlphaFoldDB" id="A0A0B5K0T2"/>
<organism evidence="3 4">
    <name type="scientific">Pseudomonas plecoglossicida</name>
    <dbReference type="NCBI Taxonomy" id="70775"/>
    <lineage>
        <taxon>Bacteria</taxon>
        <taxon>Pseudomonadati</taxon>
        <taxon>Pseudomonadota</taxon>
        <taxon>Gammaproteobacteria</taxon>
        <taxon>Pseudomonadales</taxon>
        <taxon>Pseudomonadaceae</taxon>
        <taxon>Pseudomonas</taxon>
    </lineage>
</organism>
<gene>
    <name evidence="3" type="ORF">CMV24_13420</name>
</gene>
<dbReference type="Proteomes" id="UP000218102">
    <property type="component" value="Unassembled WGS sequence"/>
</dbReference>
<dbReference type="PANTHER" id="PTHR39084">
    <property type="entry name" value="MEMBRANE PROTEIN-RELATED"/>
    <property type="match status" value="1"/>
</dbReference>
<dbReference type="Pfam" id="PF02308">
    <property type="entry name" value="MgtC"/>
    <property type="match status" value="1"/>
</dbReference>